<evidence type="ECO:0000313" key="3">
    <source>
        <dbReference type="Proteomes" id="UP000326924"/>
    </source>
</evidence>
<reference evidence="2 3" key="1">
    <citation type="submission" date="2019-09" db="EMBL/GenBank/DDBJ databases">
        <title>Draft genome of the ectomycorrhizal ascomycete Sphaerosporella brunnea.</title>
        <authorList>
            <consortium name="DOE Joint Genome Institute"/>
            <person name="Benucci G.M."/>
            <person name="Marozzi G."/>
            <person name="Antonielli L."/>
            <person name="Sanchez S."/>
            <person name="Marco P."/>
            <person name="Wang X."/>
            <person name="Falini L.B."/>
            <person name="Barry K."/>
            <person name="Haridas S."/>
            <person name="Lipzen A."/>
            <person name="Labutti K."/>
            <person name="Grigoriev I.V."/>
            <person name="Murat C."/>
            <person name="Martin F."/>
            <person name="Albertini E."/>
            <person name="Donnini D."/>
            <person name="Bonito G."/>
        </authorList>
    </citation>
    <scope>NUCLEOTIDE SEQUENCE [LARGE SCALE GENOMIC DNA]</scope>
    <source>
        <strain evidence="2 3">Sb_GMNB300</strain>
    </source>
</reference>
<gene>
    <name evidence="2" type="ORF">FN846DRAFT_906353</name>
</gene>
<dbReference type="EMBL" id="VXIS01000071">
    <property type="protein sequence ID" value="KAA8908142.1"/>
    <property type="molecule type" value="Genomic_DNA"/>
</dbReference>
<dbReference type="Proteomes" id="UP000326924">
    <property type="component" value="Unassembled WGS sequence"/>
</dbReference>
<dbReference type="AlphaFoldDB" id="A0A5J5EYP5"/>
<comment type="caution">
    <text evidence="2">The sequence shown here is derived from an EMBL/GenBank/DDBJ whole genome shotgun (WGS) entry which is preliminary data.</text>
</comment>
<accession>A0A5J5EYP5</accession>
<evidence type="ECO:0000313" key="2">
    <source>
        <dbReference type="EMBL" id="KAA8908142.1"/>
    </source>
</evidence>
<feature type="compositionally biased region" description="Basic and acidic residues" evidence="1">
    <location>
        <begin position="29"/>
        <end position="38"/>
    </location>
</feature>
<feature type="region of interest" description="Disordered" evidence="1">
    <location>
        <begin position="1"/>
        <end position="208"/>
    </location>
</feature>
<organism evidence="2 3">
    <name type="scientific">Sphaerosporella brunnea</name>
    <dbReference type="NCBI Taxonomy" id="1250544"/>
    <lineage>
        <taxon>Eukaryota</taxon>
        <taxon>Fungi</taxon>
        <taxon>Dikarya</taxon>
        <taxon>Ascomycota</taxon>
        <taxon>Pezizomycotina</taxon>
        <taxon>Pezizomycetes</taxon>
        <taxon>Pezizales</taxon>
        <taxon>Pyronemataceae</taxon>
        <taxon>Sphaerosporella</taxon>
    </lineage>
</organism>
<protein>
    <submittedName>
        <fullName evidence="2">Uncharacterized protein</fullName>
    </submittedName>
</protein>
<keyword evidence="3" id="KW-1185">Reference proteome</keyword>
<feature type="compositionally biased region" description="Basic residues" evidence="1">
    <location>
        <begin position="81"/>
        <end position="98"/>
    </location>
</feature>
<name>A0A5J5EYP5_9PEZI</name>
<proteinExistence type="predicted"/>
<sequence length="274" mass="29776">MASFPPRRPSWLVNPPITHTAATKRKKLERYERPESKRMANGADRPMLTAQDPPESQARTVKPVAPTRRASNAKAVPKGGTTRKRSSAPATKRRRGSAKAKAAADTTLMQQDSASPHGAETAAPHGAETAAPHGTETAAPHGTETAAPHGTETAAPHGTETAAPRPHRGPVKRKKPGTGALEHTESDPRKPTHLPVHESSQPMGEFSQILEKYRTTDMNDTSRIPRGGNFADEILHPRAVSYRGTESWRPRSAHNWLLDVDAVWPDSWPDMEAL</sequence>
<dbReference type="InParanoid" id="A0A5J5EYP5"/>
<feature type="compositionally biased region" description="Basic residues" evidence="1">
    <location>
        <begin position="165"/>
        <end position="176"/>
    </location>
</feature>
<evidence type="ECO:0000256" key="1">
    <source>
        <dbReference type="SAM" id="MobiDB-lite"/>
    </source>
</evidence>